<name>A0A8H3E458_9AGAM</name>
<feature type="transmembrane region" description="Helical" evidence="1">
    <location>
        <begin position="115"/>
        <end position="139"/>
    </location>
</feature>
<evidence type="ECO:0000313" key="2">
    <source>
        <dbReference type="EMBL" id="CAE7168539.1"/>
    </source>
</evidence>
<keyword evidence="1" id="KW-0812">Transmembrane</keyword>
<dbReference type="AlphaFoldDB" id="A0A8H3E458"/>
<keyword evidence="1" id="KW-0472">Membrane</keyword>
<dbReference type="InterPro" id="IPR007720">
    <property type="entry name" value="PigQ/GPI1"/>
</dbReference>
<organism evidence="2 3">
    <name type="scientific">Rhizoctonia solani</name>
    <dbReference type="NCBI Taxonomy" id="456999"/>
    <lineage>
        <taxon>Eukaryota</taxon>
        <taxon>Fungi</taxon>
        <taxon>Dikarya</taxon>
        <taxon>Basidiomycota</taxon>
        <taxon>Agaricomycotina</taxon>
        <taxon>Agaricomycetes</taxon>
        <taxon>Cantharellales</taxon>
        <taxon>Ceratobasidiaceae</taxon>
        <taxon>Rhizoctonia</taxon>
    </lineage>
</organism>
<dbReference type="PANTHER" id="PTHR21329">
    <property type="entry name" value="PHOSPHATIDYLINOSITOL N-ACETYLGLUCOSAMINYLTRANSFERASE SUBUNIT Q-RELATED"/>
    <property type="match status" value="1"/>
</dbReference>
<keyword evidence="1" id="KW-1133">Transmembrane helix</keyword>
<accession>A0A8H3E458</accession>
<dbReference type="Proteomes" id="UP000663827">
    <property type="component" value="Unassembled WGS sequence"/>
</dbReference>
<dbReference type="GO" id="GO:0006506">
    <property type="term" value="P:GPI anchor biosynthetic process"/>
    <property type="evidence" value="ECO:0007669"/>
    <property type="project" value="InterPro"/>
</dbReference>
<dbReference type="PANTHER" id="PTHR21329:SF3">
    <property type="entry name" value="PHOSPHATIDYLINOSITOL N-ACETYLGLUCOSAMINYLTRANSFERASE SUBUNIT Q"/>
    <property type="match status" value="1"/>
</dbReference>
<reference evidence="2" key="1">
    <citation type="submission" date="2021-01" db="EMBL/GenBank/DDBJ databases">
        <authorList>
            <person name="Kaushik A."/>
        </authorList>
    </citation>
    <scope>NUCLEOTIDE SEQUENCE</scope>
    <source>
        <strain evidence="2">AG5</strain>
    </source>
</reference>
<evidence type="ECO:0008006" key="4">
    <source>
        <dbReference type="Google" id="ProtNLM"/>
    </source>
</evidence>
<feature type="transmembrane region" description="Helical" evidence="1">
    <location>
        <begin position="85"/>
        <end position="109"/>
    </location>
</feature>
<comment type="caution">
    <text evidence="2">The sequence shown here is derived from an EMBL/GenBank/DDBJ whole genome shotgun (WGS) entry which is preliminary data.</text>
</comment>
<evidence type="ECO:0000256" key="1">
    <source>
        <dbReference type="SAM" id="Phobius"/>
    </source>
</evidence>
<dbReference type="Pfam" id="PF05024">
    <property type="entry name" value="Gpi1"/>
    <property type="match status" value="1"/>
</dbReference>
<evidence type="ECO:0000313" key="3">
    <source>
        <dbReference type="Proteomes" id="UP000663827"/>
    </source>
</evidence>
<feature type="transmembrane region" description="Helical" evidence="1">
    <location>
        <begin position="40"/>
        <end position="64"/>
    </location>
</feature>
<protein>
    <recommendedName>
        <fullName evidence="4">N-acetylglucosaminyl-phosphatidylinositol biosynthetic protein gpi1 [Schizosaccharomyces pombe 972h-]</fullName>
    </recommendedName>
</protein>
<feature type="transmembrane region" description="Helical" evidence="1">
    <location>
        <begin position="7"/>
        <end position="28"/>
    </location>
</feature>
<proteinExistence type="predicted"/>
<dbReference type="EMBL" id="CAJNJQ010002195">
    <property type="protein sequence ID" value="CAE7168539.1"/>
    <property type="molecule type" value="Genomic_DNA"/>
</dbReference>
<gene>
    <name evidence="2" type="ORF">RDB_LOCUS103244</name>
</gene>
<dbReference type="GO" id="GO:0016020">
    <property type="term" value="C:membrane"/>
    <property type="evidence" value="ECO:0007669"/>
    <property type="project" value="InterPro"/>
</dbReference>
<dbReference type="GO" id="GO:0005783">
    <property type="term" value="C:endoplasmic reticulum"/>
    <property type="evidence" value="ECO:0007669"/>
    <property type="project" value="TreeGrafter"/>
</dbReference>
<sequence>MVTPYFPLVLYCIGSAGTLGTTMILSLISDALGILTLHTYVCYLLATTVFARLLKLIGSLFNLFRGKRRNILRNRTDTWNYDMDQLMLGSILFTLVTFLFPTVTVYYMLFTLTRLGIIGMQACLETILAFLNHFPLFALMLRVKDPARLPGGIELRLKISETSPATPLSTKLELVVRSFYPLRGVC</sequence>